<protein>
    <submittedName>
        <fullName evidence="2">Uncharacterized protein</fullName>
    </submittedName>
</protein>
<name>A0A2J6T3F0_9HELO</name>
<dbReference type="RefSeq" id="XP_024734464.1">
    <property type="nucleotide sequence ID" value="XM_024871729.1"/>
</dbReference>
<organism evidence="2 3">
    <name type="scientific">Hyaloscypha bicolor E</name>
    <dbReference type="NCBI Taxonomy" id="1095630"/>
    <lineage>
        <taxon>Eukaryota</taxon>
        <taxon>Fungi</taxon>
        <taxon>Dikarya</taxon>
        <taxon>Ascomycota</taxon>
        <taxon>Pezizomycotina</taxon>
        <taxon>Leotiomycetes</taxon>
        <taxon>Helotiales</taxon>
        <taxon>Hyaloscyphaceae</taxon>
        <taxon>Hyaloscypha</taxon>
        <taxon>Hyaloscypha bicolor</taxon>
    </lineage>
</organism>
<dbReference type="AlphaFoldDB" id="A0A2J6T3F0"/>
<gene>
    <name evidence="2" type="ORF">K444DRAFT_30229</name>
</gene>
<keyword evidence="3" id="KW-1185">Reference proteome</keyword>
<dbReference type="EMBL" id="KZ613846">
    <property type="protein sequence ID" value="PMD57560.1"/>
    <property type="molecule type" value="Genomic_DNA"/>
</dbReference>
<feature type="transmembrane region" description="Helical" evidence="1">
    <location>
        <begin position="117"/>
        <end position="135"/>
    </location>
</feature>
<dbReference type="Proteomes" id="UP000235371">
    <property type="component" value="Unassembled WGS sequence"/>
</dbReference>
<keyword evidence="1" id="KW-0472">Membrane</keyword>
<evidence type="ECO:0000313" key="3">
    <source>
        <dbReference type="Proteomes" id="UP000235371"/>
    </source>
</evidence>
<accession>A0A2J6T3F0</accession>
<sequence>MFVGTACSIAATWRPWPYEALCVTKTGALLTTVSQLDVATFNYTYSCSRTRNIIRGPTDVVAMPVSLINDKAMLQLYICAVGIAILTCCNLVVYLIFSACSGIAEGAARAGRGNCMFWMYMSAAFFSPLMFIINISSTGSFFKTSHIPISEELNLVGQ</sequence>
<proteinExistence type="predicted"/>
<keyword evidence="1" id="KW-1133">Transmembrane helix</keyword>
<evidence type="ECO:0000313" key="2">
    <source>
        <dbReference type="EMBL" id="PMD57560.1"/>
    </source>
</evidence>
<feature type="transmembrane region" description="Helical" evidence="1">
    <location>
        <begin position="76"/>
        <end position="97"/>
    </location>
</feature>
<reference evidence="2 3" key="1">
    <citation type="submission" date="2016-04" db="EMBL/GenBank/DDBJ databases">
        <title>A degradative enzymes factory behind the ericoid mycorrhizal symbiosis.</title>
        <authorList>
            <consortium name="DOE Joint Genome Institute"/>
            <person name="Martino E."/>
            <person name="Morin E."/>
            <person name="Grelet G."/>
            <person name="Kuo A."/>
            <person name="Kohler A."/>
            <person name="Daghino S."/>
            <person name="Barry K."/>
            <person name="Choi C."/>
            <person name="Cichocki N."/>
            <person name="Clum A."/>
            <person name="Copeland A."/>
            <person name="Hainaut M."/>
            <person name="Haridas S."/>
            <person name="Labutti K."/>
            <person name="Lindquist E."/>
            <person name="Lipzen A."/>
            <person name="Khouja H.-R."/>
            <person name="Murat C."/>
            <person name="Ohm R."/>
            <person name="Olson A."/>
            <person name="Spatafora J."/>
            <person name="Veneault-Fourrey C."/>
            <person name="Henrissat B."/>
            <person name="Grigoriev I."/>
            <person name="Martin F."/>
            <person name="Perotto S."/>
        </authorList>
    </citation>
    <scope>NUCLEOTIDE SEQUENCE [LARGE SCALE GENOMIC DNA]</scope>
    <source>
        <strain evidence="2 3">E</strain>
    </source>
</reference>
<keyword evidence="1" id="KW-0812">Transmembrane</keyword>
<dbReference type="OrthoDB" id="3021074at2759"/>
<dbReference type="GeneID" id="36579811"/>
<dbReference type="InParanoid" id="A0A2J6T3F0"/>
<evidence type="ECO:0000256" key="1">
    <source>
        <dbReference type="SAM" id="Phobius"/>
    </source>
</evidence>